<protein>
    <submittedName>
        <fullName evidence="1">Uncharacterized protein</fullName>
    </submittedName>
</protein>
<evidence type="ECO:0000313" key="1">
    <source>
        <dbReference type="EMBL" id="CAI9610456.1"/>
    </source>
</evidence>
<reference evidence="1" key="1">
    <citation type="submission" date="2023-05" db="EMBL/GenBank/DDBJ databases">
        <authorList>
            <person name="Stuckert A."/>
        </authorList>
    </citation>
    <scope>NUCLEOTIDE SEQUENCE</scope>
</reference>
<comment type="caution">
    <text evidence="1">The sequence shown here is derived from an EMBL/GenBank/DDBJ whole genome shotgun (WGS) entry which is preliminary data.</text>
</comment>
<name>A0ABN9GS99_9NEOB</name>
<sequence>MQCCTQTKFMSRSRGGLTIWKVGHCPRPGVSRGPHEMPVVPFS</sequence>
<accession>A0ABN9GS99</accession>
<proteinExistence type="predicted"/>
<dbReference type="Proteomes" id="UP001162483">
    <property type="component" value="Unassembled WGS sequence"/>
</dbReference>
<organism evidence="1 2">
    <name type="scientific">Staurois parvus</name>
    <dbReference type="NCBI Taxonomy" id="386267"/>
    <lineage>
        <taxon>Eukaryota</taxon>
        <taxon>Metazoa</taxon>
        <taxon>Chordata</taxon>
        <taxon>Craniata</taxon>
        <taxon>Vertebrata</taxon>
        <taxon>Euteleostomi</taxon>
        <taxon>Amphibia</taxon>
        <taxon>Batrachia</taxon>
        <taxon>Anura</taxon>
        <taxon>Neobatrachia</taxon>
        <taxon>Ranoidea</taxon>
        <taxon>Ranidae</taxon>
        <taxon>Staurois</taxon>
    </lineage>
</organism>
<evidence type="ECO:0000313" key="2">
    <source>
        <dbReference type="Proteomes" id="UP001162483"/>
    </source>
</evidence>
<dbReference type="EMBL" id="CATNWA010018952">
    <property type="protein sequence ID" value="CAI9610456.1"/>
    <property type="molecule type" value="Genomic_DNA"/>
</dbReference>
<gene>
    <name evidence="1" type="ORF">SPARVUS_LOCUS14415463</name>
</gene>
<keyword evidence="2" id="KW-1185">Reference proteome</keyword>